<keyword evidence="3" id="KW-1185">Reference proteome</keyword>
<accession>A0A9W4XXW2</accession>
<reference evidence="2" key="1">
    <citation type="submission" date="2023-01" db="EMBL/GenBank/DDBJ databases">
        <authorList>
            <person name="Van Ghelder C."/>
            <person name="Rancurel C."/>
        </authorList>
    </citation>
    <scope>NUCLEOTIDE SEQUENCE</scope>
    <source>
        <strain evidence="2">CNCM I-4278</strain>
    </source>
</reference>
<dbReference type="EMBL" id="CAOQHR010000008">
    <property type="protein sequence ID" value="CAI6338587.1"/>
    <property type="molecule type" value="Genomic_DNA"/>
</dbReference>
<dbReference type="AlphaFoldDB" id="A0A9W4XXW2"/>
<gene>
    <name evidence="2" type="ORF">PDIGIT_LOCUS11717</name>
</gene>
<protein>
    <submittedName>
        <fullName evidence="2">Uncharacterized protein</fullName>
    </submittedName>
</protein>
<sequence length="442" mass="49084">MDDDDILRQPTRSASWQLDAMLGRLDESDPSDDDLDETIFSIIPHRQRSASLGSTPSQAPSLGAGTTPPLPQKSLLRLRPEPLHPRPRKPARNFSHPFRSQLLPPPIPSSISEHILSLEPQRLAPRRRAPRVPFNLKRCSSLETIHSVTTTHSTQDETPQDEVAPAKHQYPNLEHLELDHAGTEVAIQNVEKAKLSAREQIHSSSRSHCGSGQRYILYETQQRATMPHKPRLTPQVYQPTGAIPSTGRFSTYEDHTKNEERPRRRSIMGGMDPPQFIRRPSEVSVAHSTISHSSTNSSAKSTATPTASINSSKRSSTSATSKVFRKLKSRPKEQPSEPLSLEIERRVSIDQHSLRTSSSGSAPNTSFDWPSDVYPSTPTTMNSSQMSQSSKDWKASNYDISHLSEAELKKCKKKGINPALYAEMKAARNGKLISPISGNTIL</sequence>
<feature type="compositionally biased region" description="Polar residues" evidence="1">
    <location>
        <begin position="354"/>
        <end position="368"/>
    </location>
</feature>
<feature type="region of interest" description="Disordered" evidence="1">
    <location>
        <begin position="23"/>
        <end position="106"/>
    </location>
</feature>
<dbReference type="Proteomes" id="UP001152607">
    <property type="component" value="Unassembled WGS sequence"/>
</dbReference>
<comment type="caution">
    <text evidence="2">The sequence shown here is derived from an EMBL/GenBank/DDBJ whole genome shotgun (WGS) entry which is preliminary data.</text>
</comment>
<feature type="compositionally biased region" description="Basic and acidic residues" evidence="1">
    <location>
        <begin position="251"/>
        <end position="262"/>
    </location>
</feature>
<evidence type="ECO:0000256" key="1">
    <source>
        <dbReference type="SAM" id="MobiDB-lite"/>
    </source>
</evidence>
<feature type="compositionally biased region" description="Low complexity" evidence="1">
    <location>
        <begin position="286"/>
        <end position="322"/>
    </location>
</feature>
<feature type="compositionally biased region" description="Low complexity" evidence="1">
    <location>
        <begin position="375"/>
        <end position="390"/>
    </location>
</feature>
<evidence type="ECO:0000313" key="3">
    <source>
        <dbReference type="Proteomes" id="UP001152607"/>
    </source>
</evidence>
<feature type="region of interest" description="Disordered" evidence="1">
    <location>
        <begin position="224"/>
        <end position="392"/>
    </location>
</feature>
<dbReference type="OrthoDB" id="5431248at2759"/>
<feature type="compositionally biased region" description="Polar residues" evidence="1">
    <location>
        <begin position="49"/>
        <end position="60"/>
    </location>
</feature>
<proteinExistence type="predicted"/>
<feature type="compositionally biased region" description="Basic and acidic residues" evidence="1">
    <location>
        <begin position="342"/>
        <end position="353"/>
    </location>
</feature>
<evidence type="ECO:0000313" key="2">
    <source>
        <dbReference type="EMBL" id="CAI6338587.1"/>
    </source>
</evidence>
<name>A0A9W4XXW2_9PLEO</name>
<organism evidence="2 3">
    <name type="scientific">Periconia digitata</name>
    <dbReference type="NCBI Taxonomy" id="1303443"/>
    <lineage>
        <taxon>Eukaryota</taxon>
        <taxon>Fungi</taxon>
        <taxon>Dikarya</taxon>
        <taxon>Ascomycota</taxon>
        <taxon>Pezizomycotina</taxon>
        <taxon>Dothideomycetes</taxon>
        <taxon>Pleosporomycetidae</taxon>
        <taxon>Pleosporales</taxon>
        <taxon>Massarineae</taxon>
        <taxon>Periconiaceae</taxon>
        <taxon>Periconia</taxon>
    </lineage>
</organism>
<feature type="compositionally biased region" description="Acidic residues" evidence="1">
    <location>
        <begin position="28"/>
        <end position="37"/>
    </location>
</feature>